<name>A0AAV4QTB6_CAEEX</name>
<dbReference type="EMBL" id="BPLR01006736">
    <property type="protein sequence ID" value="GIY12074.1"/>
    <property type="molecule type" value="Genomic_DNA"/>
</dbReference>
<protein>
    <submittedName>
        <fullName evidence="1">Uncharacterized protein</fullName>
    </submittedName>
</protein>
<gene>
    <name evidence="1" type="ORF">CEXT_500451</name>
</gene>
<organism evidence="1 2">
    <name type="scientific">Caerostris extrusa</name>
    <name type="common">Bark spider</name>
    <name type="synonym">Caerostris bankana</name>
    <dbReference type="NCBI Taxonomy" id="172846"/>
    <lineage>
        <taxon>Eukaryota</taxon>
        <taxon>Metazoa</taxon>
        <taxon>Ecdysozoa</taxon>
        <taxon>Arthropoda</taxon>
        <taxon>Chelicerata</taxon>
        <taxon>Arachnida</taxon>
        <taxon>Araneae</taxon>
        <taxon>Araneomorphae</taxon>
        <taxon>Entelegynae</taxon>
        <taxon>Araneoidea</taxon>
        <taxon>Araneidae</taxon>
        <taxon>Caerostris</taxon>
    </lineage>
</organism>
<proteinExistence type="predicted"/>
<keyword evidence="2" id="KW-1185">Reference proteome</keyword>
<dbReference type="Proteomes" id="UP001054945">
    <property type="component" value="Unassembled WGS sequence"/>
</dbReference>
<reference evidence="1 2" key="1">
    <citation type="submission" date="2021-06" db="EMBL/GenBank/DDBJ databases">
        <title>Caerostris extrusa draft genome.</title>
        <authorList>
            <person name="Kono N."/>
            <person name="Arakawa K."/>
        </authorList>
    </citation>
    <scope>NUCLEOTIDE SEQUENCE [LARGE SCALE GENOMIC DNA]</scope>
</reference>
<comment type="caution">
    <text evidence="1">The sequence shown here is derived from an EMBL/GenBank/DDBJ whole genome shotgun (WGS) entry which is preliminary data.</text>
</comment>
<evidence type="ECO:0000313" key="2">
    <source>
        <dbReference type="Proteomes" id="UP001054945"/>
    </source>
</evidence>
<accession>A0AAV4QTB6</accession>
<dbReference type="AlphaFoldDB" id="A0AAV4QTB6"/>
<evidence type="ECO:0000313" key="1">
    <source>
        <dbReference type="EMBL" id="GIY12074.1"/>
    </source>
</evidence>
<sequence length="220" mass="25941">MHFKYVPGEEWTGESVRRWVVQPGWEVDLCIYTPLNYSRLFRSVYVSHIFRIGLECFRIEGTPYFITVGTRCLKSWIRITQIHISKLKAHHSTKPIQNDPEYVSIKTTLQIKTGSIKQRVIFPLFYGPLRVSPKGDLSDEQEECHPSWGDRHFLTSTPIDNQRHHDQSLQESVIYDDCDFSIDFVGMHSNTFPVSNGLVLVFRRWIVQSRMGRRFEYLYH</sequence>